<reference evidence="3" key="1">
    <citation type="submission" date="2021-10" db="EMBL/GenBank/DDBJ databases">
        <title>Tropical sea cucumber genome reveals ecological adaptation and Cuvierian tubules defense mechanism.</title>
        <authorList>
            <person name="Chen T."/>
        </authorList>
    </citation>
    <scope>NUCLEOTIDE SEQUENCE</scope>
    <source>
        <strain evidence="3">Nanhai2018</strain>
        <tissue evidence="3">Muscle</tissue>
    </source>
</reference>
<feature type="compositionally biased region" description="Basic and acidic residues" evidence="1">
    <location>
        <begin position="240"/>
        <end position="251"/>
    </location>
</feature>
<feature type="region of interest" description="Disordered" evidence="1">
    <location>
        <begin position="192"/>
        <end position="262"/>
    </location>
</feature>
<comment type="caution">
    <text evidence="3">The sequence shown here is derived from an EMBL/GenBank/DDBJ whole genome shotgun (WGS) entry which is preliminary data.</text>
</comment>
<dbReference type="AlphaFoldDB" id="A0A9Q1BBM4"/>
<feature type="region of interest" description="Disordered" evidence="1">
    <location>
        <begin position="1"/>
        <end position="144"/>
    </location>
</feature>
<keyword evidence="2" id="KW-0472">Membrane</keyword>
<keyword evidence="2" id="KW-0812">Transmembrane</keyword>
<gene>
    <name evidence="3" type="ORF">HOLleu_40346</name>
</gene>
<feature type="compositionally biased region" description="Basic and acidic residues" evidence="1">
    <location>
        <begin position="221"/>
        <end position="230"/>
    </location>
</feature>
<feature type="compositionally biased region" description="Basic and acidic residues" evidence="1">
    <location>
        <begin position="41"/>
        <end position="52"/>
    </location>
</feature>
<dbReference type="Proteomes" id="UP001152320">
    <property type="component" value="Chromosome 22"/>
</dbReference>
<keyword evidence="2" id="KW-1133">Transmembrane helix</keyword>
<feature type="compositionally biased region" description="Polar residues" evidence="1">
    <location>
        <begin position="98"/>
        <end position="113"/>
    </location>
</feature>
<evidence type="ECO:0000256" key="1">
    <source>
        <dbReference type="SAM" id="MobiDB-lite"/>
    </source>
</evidence>
<proteinExistence type="predicted"/>
<name>A0A9Q1BBM4_HOLLE</name>
<sequence>MEDHDYAELGAPKGSNSKKSKQGKQVKQDKTPNGTAALKPPTRDKRKGDVRRTSSTYGLKDSEKVHRNGKKKDSPESLEIAPYATIPRKSDPSKKQNKAPSPNGSVKHTNGDVQSRDKSPHTDVHNMNGSARKDSKEMPEKDFSGLYAKVSKRGNGDMKSTETKVTLKEQKETTVNQQGDDLSQLYAEVKKSGRKQLPQQEVISHDKDDTTLKTNDIHNSASKDGEKPADEVFESNPYTDIKRRTSYHGKENIGSPPRLAKRGSLSLSFRSFRSQKSDVTDEGNESLTSNSLYNLIPEEPDTPMPDIELFEEAPPLPPENAVLQGQDNSAFQPENANNIYSTEIDVENFEDEGYKEAMRRRDMVKKKQETQKRRVRFLVVTTVLLFVVLLIVIGVVVFLLMEGGYFDCILGKKSC</sequence>
<accession>A0A9Q1BBM4</accession>
<evidence type="ECO:0000256" key="2">
    <source>
        <dbReference type="SAM" id="Phobius"/>
    </source>
</evidence>
<feature type="transmembrane region" description="Helical" evidence="2">
    <location>
        <begin position="375"/>
        <end position="401"/>
    </location>
</feature>
<evidence type="ECO:0000313" key="3">
    <source>
        <dbReference type="EMBL" id="KAJ8020690.1"/>
    </source>
</evidence>
<feature type="compositionally biased region" description="Basic and acidic residues" evidence="1">
    <location>
        <begin position="131"/>
        <end position="143"/>
    </location>
</feature>
<feature type="compositionally biased region" description="Basic and acidic residues" evidence="1">
    <location>
        <begin position="60"/>
        <end position="75"/>
    </location>
</feature>
<organism evidence="3 4">
    <name type="scientific">Holothuria leucospilota</name>
    <name type="common">Black long sea cucumber</name>
    <name type="synonym">Mertensiothuria leucospilota</name>
    <dbReference type="NCBI Taxonomy" id="206669"/>
    <lineage>
        <taxon>Eukaryota</taxon>
        <taxon>Metazoa</taxon>
        <taxon>Echinodermata</taxon>
        <taxon>Eleutherozoa</taxon>
        <taxon>Echinozoa</taxon>
        <taxon>Holothuroidea</taxon>
        <taxon>Aspidochirotacea</taxon>
        <taxon>Aspidochirotida</taxon>
        <taxon>Holothuriidae</taxon>
        <taxon>Holothuria</taxon>
    </lineage>
</organism>
<keyword evidence="4" id="KW-1185">Reference proteome</keyword>
<dbReference type="EMBL" id="JAIZAY010000022">
    <property type="protein sequence ID" value="KAJ8020690.1"/>
    <property type="molecule type" value="Genomic_DNA"/>
</dbReference>
<feature type="compositionally biased region" description="Basic and acidic residues" evidence="1">
    <location>
        <begin position="114"/>
        <end position="124"/>
    </location>
</feature>
<evidence type="ECO:0000313" key="4">
    <source>
        <dbReference type="Proteomes" id="UP001152320"/>
    </source>
</evidence>
<protein>
    <submittedName>
        <fullName evidence="3">Uncharacterized protein</fullName>
    </submittedName>
</protein>